<dbReference type="Proteomes" id="UP000230066">
    <property type="component" value="Unassembled WGS sequence"/>
</dbReference>
<name>A0A4E0R2U5_FASHE</name>
<evidence type="ECO:0000313" key="3">
    <source>
        <dbReference type="Proteomes" id="UP000230066"/>
    </source>
</evidence>
<dbReference type="EMBL" id="JXXN02002737">
    <property type="protein sequence ID" value="THD22479.1"/>
    <property type="molecule type" value="Genomic_DNA"/>
</dbReference>
<dbReference type="PANTHER" id="PTHR33487:SF1">
    <property type="entry name" value="CILIA- AND FLAGELLA-ASSOCIATED PROTEIN 54"/>
    <property type="match status" value="1"/>
</dbReference>
<organism evidence="2 3">
    <name type="scientific">Fasciola hepatica</name>
    <name type="common">Liver fluke</name>
    <dbReference type="NCBI Taxonomy" id="6192"/>
    <lineage>
        <taxon>Eukaryota</taxon>
        <taxon>Metazoa</taxon>
        <taxon>Spiralia</taxon>
        <taxon>Lophotrochozoa</taxon>
        <taxon>Platyhelminthes</taxon>
        <taxon>Trematoda</taxon>
        <taxon>Digenea</taxon>
        <taxon>Plagiorchiida</taxon>
        <taxon>Echinostomata</taxon>
        <taxon>Echinostomatoidea</taxon>
        <taxon>Fasciolidae</taxon>
        <taxon>Fasciola</taxon>
    </lineage>
</organism>
<gene>
    <name evidence="2" type="ORF">D915_006881</name>
</gene>
<accession>A0A4E0R2U5</accession>
<evidence type="ECO:0000313" key="2">
    <source>
        <dbReference type="EMBL" id="THD22479.1"/>
    </source>
</evidence>
<sequence length="1217" mass="138998">MEPPIQCMFDETANGANSEQSIGDSDLTIPNTKDAFKNLTNLFIAIQRGTVLSHRYRVWEGVVNAVKQCWTATSSVTYTYERIVQTSRVLKLESSVTNRMPVLKRTASRDVRKNTQSVPKQLENSTTDQLTKLRHSLTRRTVARVVWKTWFLCADNLLDAVKASAEEMRRRYNKPNGNCQKPQSHQIESEILKFYKPNIDPNGLLAQQLKIDWSWVYRFLLRSCEILVRASMWEHLVHLTLRCAAIGGEHWATKFLPFTIYAQKKLIACIRGEDRSNESDKTDEHLWGSQLQMQSFCLQFNERIQKITKRNPVDPLNPDICILAAALRAKPTVSLTPSEYEDLFTREKAMIPSVSWWNAYCPRSSDDEGKSWLDRTMERSADKTDSNWAIRKRGWLLRLAESQKLARSSSPSMGPNASGTRKGVLVPLCTELTRSEFHRSCSQTGYNVFACWVHFKRLGSIFRSYGQSRQIERSPTNWSQTEKEFLVESVGQLIASEWKPQSEIFFAQSFSGTTGEPAQSKFGTQVNALQKLLVISRVRQVPCDLSIFNLELCKAHLNMNDACSARKYALAAIDLLLGRQTPFLPYWSLQIVNVSPTERCTQLSRNHSALQCLILVHICCTLFRYNLGSTEELHLFEVMALDAIRATMFSGATNVVDDQLYVEPPHSTRNLPFLRNPLDKLFGLIDSSSFVSGILDVLHSHLRRRQCIPVFPALCFLNTLNSQLIGDSRIAMVARLLRIECLIQTGLLHLSLVEMDNLIRTPVPAMGQSKEGGSGTNKKIQLMDLKCQTMLNNILTKPIPNQFSESNGYLLSCRLGMLRSQLLLKIAETIHTLPSDIDDISNVLRSHPNDAKSNRYDRNKRDTSKNENIVQKVWNQQSNQNNPIRCFESQMKGLLLEVSMRTVWQIANELQKSKLTKHALVNFIEALLLLGQISRAQHRPRLGIIQMLKAMRTLYSEIASPAVSRSNTEENQTASNAISAQKGLARNRSPRKSKWPHSYASLWMRCRIEMIKCQLCELVVPIQLKNLFEITKPEEPSLEENIRTGLNEAQASEQLDYQIEMNILASKMIAKTNGSVDEEMIYLQKALDLQQSQTSVWACTNHEIFVALRVHDFTIIKCYQSSTVPDDITRVLRWLLENLLQLRNKMLQNLPFFYQRCAWFTVQDRSQVTATWQPDNEKLWHSLVQIQLRIALNLVLLAYKSELTQKDLSLSSLDEIG</sequence>
<feature type="compositionally biased region" description="Polar residues" evidence="1">
    <location>
        <begin position="965"/>
        <end position="979"/>
    </location>
</feature>
<dbReference type="PANTHER" id="PTHR33487">
    <property type="entry name" value="CILIA- AND FLAGELLA-ASSOCIATED PROTEIN 54"/>
    <property type="match status" value="1"/>
</dbReference>
<protein>
    <submittedName>
        <fullName evidence="2">Uncharacterized protein</fullName>
    </submittedName>
</protein>
<dbReference type="GO" id="GO:0060271">
    <property type="term" value="P:cilium assembly"/>
    <property type="evidence" value="ECO:0007669"/>
    <property type="project" value="TreeGrafter"/>
</dbReference>
<reference evidence="2" key="1">
    <citation type="submission" date="2019-03" db="EMBL/GenBank/DDBJ databases">
        <title>Improved annotation for the trematode Fasciola hepatica.</title>
        <authorList>
            <person name="Choi Y.-J."/>
            <person name="Martin J."/>
            <person name="Mitreva M."/>
        </authorList>
    </citation>
    <scope>NUCLEOTIDE SEQUENCE [LARGE SCALE GENOMIC DNA]</scope>
</reference>
<feature type="region of interest" description="Disordered" evidence="1">
    <location>
        <begin position="965"/>
        <end position="992"/>
    </location>
</feature>
<keyword evidence="3" id="KW-1185">Reference proteome</keyword>
<dbReference type="AlphaFoldDB" id="A0A4E0R2U5"/>
<comment type="caution">
    <text evidence="2">The sequence shown here is derived from an EMBL/GenBank/DDBJ whole genome shotgun (WGS) entry which is preliminary data.</text>
</comment>
<proteinExistence type="predicted"/>
<evidence type="ECO:0000256" key="1">
    <source>
        <dbReference type="SAM" id="MobiDB-lite"/>
    </source>
</evidence>